<sequence>MLSDNGSRKFTDSDVGLKDCYDTVSEWHDDIFGYDTVVLPVCFDLHWSCVVVEKPGNVLKGLEGASITLIDSGEEMRVHAKGQLGKTVRGYLNANWMNGTPAGAPWVQREPESGSDALSLSSGAETDSASDAASMEIGDPPAVEMATAKKRKKQPMPFTYKSIAGFSAFCQQQTNDYDGGVFTAAFIEAAIGGRAVTDVDVKATREKMAREAEAVEPASAAPSAAPAPEPLTPAVLLRLREERLVVMEEQRATREEEVVVREEMLVVMEEQSASREEKLDLREKSVAAQEAKLAKLAAKKLASREKQLNVREENVARREAEVKKLAAVNGDLELTADGEDKPVASTERNSRTCTLNKQVCGGEVGTNGTSHELMLRALQLMAASMTLFLSYRSMYDKMNEADQKCFSRAHPFVSFNAAVMHTTGSTKNKDNTVCSGVSQAGFCTHAETTEVMLVEALGWAGAVTRIKAEKKVTMELNDKITVSVRICPRCQTKMMSHNMEVLALRAAKDFDRGFDDAMSDAMSDALKNMPFIAYEARDDDDGDVLDSIWFTLNGNDENVDFGIFDVKDFKTSDDALSGFDLHT</sequence>
<reference evidence="6 7" key="1">
    <citation type="journal article" date="2023" name="Commun. Biol.">
        <title>Genome analysis of Parmales, the sister group of diatoms, reveals the evolutionary specialization of diatoms from phago-mixotrophs to photoautotrophs.</title>
        <authorList>
            <person name="Ban H."/>
            <person name="Sato S."/>
            <person name="Yoshikawa S."/>
            <person name="Yamada K."/>
            <person name="Nakamura Y."/>
            <person name="Ichinomiya M."/>
            <person name="Sato N."/>
            <person name="Blanc-Mathieu R."/>
            <person name="Endo H."/>
            <person name="Kuwata A."/>
            <person name="Ogata H."/>
        </authorList>
    </citation>
    <scope>NUCLEOTIDE SEQUENCE [LARGE SCALE GENOMIC DNA]</scope>
</reference>
<evidence type="ECO:0000259" key="5">
    <source>
        <dbReference type="PROSITE" id="PS50600"/>
    </source>
</evidence>
<protein>
    <recommendedName>
        <fullName evidence="5">Ubiquitin-like protease family profile domain-containing protein</fullName>
    </recommendedName>
</protein>
<name>A0ABQ6MFI3_9STRA</name>
<dbReference type="PROSITE" id="PS50600">
    <property type="entry name" value="ULP_PROTEASE"/>
    <property type="match status" value="1"/>
</dbReference>
<keyword evidence="7" id="KW-1185">Reference proteome</keyword>
<keyword evidence="3" id="KW-0378">Hydrolase</keyword>
<dbReference type="SUPFAM" id="SSF54001">
    <property type="entry name" value="Cysteine proteinases"/>
    <property type="match status" value="1"/>
</dbReference>
<evidence type="ECO:0000256" key="1">
    <source>
        <dbReference type="ARBA" id="ARBA00005234"/>
    </source>
</evidence>
<keyword evidence="2" id="KW-0645">Protease</keyword>
<dbReference type="InterPro" id="IPR003653">
    <property type="entry name" value="Peptidase_C48_C"/>
</dbReference>
<accession>A0ABQ6MFI3</accession>
<evidence type="ECO:0000256" key="3">
    <source>
        <dbReference type="ARBA" id="ARBA00022801"/>
    </source>
</evidence>
<evidence type="ECO:0000313" key="6">
    <source>
        <dbReference type="EMBL" id="GMI24890.1"/>
    </source>
</evidence>
<feature type="domain" description="Ubiquitin-like protease family profile" evidence="5">
    <location>
        <begin position="1"/>
        <end position="190"/>
    </location>
</feature>
<evidence type="ECO:0000256" key="4">
    <source>
        <dbReference type="SAM" id="MobiDB-lite"/>
    </source>
</evidence>
<comment type="similarity">
    <text evidence="1">Belongs to the peptidase C48 family.</text>
</comment>
<evidence type="ECO:0000313" key="7">
    <source>
        <dbReference type="Proteomes" id="UP001165060"/>
    </source>
</evidence>
<feature type="compositionally biased region" description="Low complexity" evidence="4">
    <location>
        <begin position="114"/>
        <end position="125"/>
    </location>
</feature>
<proteinExistence type="inferred from homology"/>
<feature type="region of interest" description="Disordered" evidence="4">
    <location>
        <begin position="102"/>
        <end position="139"/>
    </location>
</feature>
<dbReference type="Gene3D" id="3.40.395.10">
    <property type="entry name" value="Adenoviral Proteinase, Chain A"/>
    <property type="match status" value="1"/>
</dbReference>
<dbReference type="InterPro" id="IPR038765">
    <property type="entry name" value="Papain-like_cys_pep_sf"/>
</dbReference>
<evidence type="ECO:0000256" key="2">
    <source>
        <dbReference type="ARBA" id="ARBA00022670"/>
    </source>
</evidence>
<comment type="caution">
    <text evidence="6">The sequence shown here is derived from an EMBL/GenBank/DDBJ whole genome shotgun (WGS) entry which is preliminary data.</text>
</comment>
<dbReference type="Proteomes" id="UP001165060">
    <property type="component" value="Unassembled WGS sequence"/>
</dbReference>
<organism evidence="6 7">
    <name type="scientific">Tetraparma gracilis</name>
    <dbReference type="NCBI Taxonomy" id="2962635"/>
    <lineage>
        <taxon>Eukaryota</taxon>
        <taxon>Sar</taxon>
        <taxon>Stramenopiles</taxon>
        <taxon>Ochrophyta</taxon>
        <taxon>Bolidophyceae</taxon>
        <taxon>Parmales</taxon>
        <taxon>Triparmaceae</taxon>
        <taxon>Tetraparma</taxon>
    </lineage>
</organism>
<dbReference type="EMBL" id="BRYB01004053">
    <property type="protein sequence ID" value="GMI24890.1"/>
    <property type="molecule type" value="Genomic_DNA"/>
</dbReference>
<gene>
    <name evidence="6" type="ORF">TeGR_g1211</name>
</gene>